<feature type="region of interest" description="Disordered" evidence="1">
    <location>
        <begin position="48"/>
        <end position="75"/>
    </location>
</feature>
<comment type="caution">
    <text evidence="2">The sequence shown here is derived from an EMBL/GenBank/DDBJ whole genome shotgun (WGS) entry which is preliminary data.</text>
</comment>
<proteinExistence type="predicted"/>
<reference evidence="2 3" key="1">
    <citation type="submission" date="2019-03" db="EMBL/GenBank/DDBJ databases">
        <title>Comparative genomic analyses of the sweetpotato soil rot pathogen, Streptomyces ipomoeae.</title>
        <authorList>
            <person name="Ruschel Soares N."/>
            <person name="Badger J.H."/>
            <person name="Huguet-Tapia J.C."/>
            <person name="Clark C.A."/>
            <person name="Pettis G.S."/>
        </authorList>
    </citation>
    <scope>NUCLEOTIDE SEQUENCE [LARGE SCALE GENOMIC DNA]</scope>
    <source>
        <strain evidence="2 3">88-35</strain>
    </source>
</reference>
<dbReference type="EMBL" id="SPAZ01000160">
    <property type="protein sequence ID" value="TQE32950.1"/>
    <property type="molecule type" value="Genomic_DNA"/>
</dbReference>
<accession>A0AAE8W435</accession>
<gene>
    <name evidence="2" type="ORF">Sipo8835_18975</name>
</gene>
<name>A0AAE8W435_9ACTN</name>
<evidence type="ECO:0000256" key="1">
    <source>
        <dbReference type="SAM" id="MobiDB-lite"/>
    </source>
</evidence>
<dbReference type="AlphaFoldDB" id="A0AAE8W435"/>
<sequence length="75" mass="8159">MQAQMIAAERESYTCGHRISPIRVIVTGTGTEHHVLTSVQVVAPPVVRRANMGRPRDRGRGGMSSSEGVWEACRA</sequence>
<dbReference type="Proteomes" id="UP000318720">
    <property type="component" value="Unassembled WGS sequence"/>
</dbReference>
<organism evidence="2 3">
    <name type="scientific">Streptomyces ipomoeae</name>
    <dbReference type="NCBI Taxonomy" id="103232"/>
    <lineage>
        <taxon>Bacteria</taxon>
        <taxon>Bacillati</taxon>
        <taxon>Actinomycetota</taxon>
        <taxon>Actinomycetes</taxon>
        <taxon>Kitasatosporales</taxon>
        <taxon>Streptomycetaceae</taxon>
        <taxon>Streptomyces</taxon>
    </lineage>
</organism>
<evidence type="ECO:0000313" key="2">
    <source>
        <dbReference type="EMBL" id="TQE32950.1"/>
    </source>
</evidence>
<protein>
    <submittedName>
        <fullName evidence="2">Uncharacterized protein</fullName>
    </submittedName>
</protein>
<evidence type="ECO:0000313" key="3">
    <source>
        <dbReference type="Proteomes" id="UP000318720"/>
    </source>
</evidence>